<evidence type="ECO:0000313" key="1">
    <source>
        <dbReference type="EMBL" id="RZF20547.1"/>
    </source>
</evidence>
<organism evidence="1 2">
    <name type="scientific">Halobacteriovorax vibrionivorans</name>
    <dbReference type="NCBI Taxonomy" id="2152716"/>
    <lineage>
        <taxon>Bacteria</taxon>
        <taxon>Pseudomonadati</taxon>
        <taxon>Bdellovibrionota</taxon>
        <taxon>Bacteriovoracia</taxon>
        <taxon>Bacteriovoracales</taxon>
        <taxon>Halobacteriovoraceae</taxon>
        <taxon>Halobacteriovorax</taxon>
    </lineage>
</organism>
<protein>
    <submittedName>
        <fullName evidence="1">Uncharacterized protein</fullName>
    </submittedName>
</protein>
<gene>
    <name evidence="1" type="ORF">DAY19_11205</name>
</gene>
<dbReference type="RefSeq" id="WP_115362469.1">
    <property type="nucleotide sequence ID" value="NZ_QDKL01000003.1"/>
</dbReference>
<comment type="caution">
    <text evidence="1">The sequence shown here is derived from an EMBL/GenBank/DDBJ whole genome shotgun (WGS) entry which is preliminary data.</text>
</comment>
<reference evidence="2" key="1">
    <citation type="journal article" date="2019" name="Int. J. Syst. Evol. Microbiol.">
        <title>Halobacteriovorax valvorus sp. nov., a novel prokaryotic predator isolated from coastal seawater of China.</title>
        <authorList>
            <person name="Chen M.-X."/>
        </authorList>
    </citation>
    <scope>NUCLEOTIDE SEQUENCE [LARGE SCALE GENOMIC DNA]</scope>
    <source>
        <strain evidence="2">BL9</strain>
    </source>
</reference>
<accession>A0ABY0ID12</accession>
<dbReference type="Proteomes" id="UP000443582">
    <property type="component" value="Unassembled WGS sequence"/>
</dbReference>
<proteinExistence type="predicted"/>
<name>A0ABY0ID12_9BACT</name>
<dbReference type="EMBL" id="QDKL01000003">
    <property type="protein sequence ID" value="RZF20547.1"/>
    <property type="molecule type" value="Genomic_DNA"/>
</dbReference>
<evidence type="ECO:0000313" key="2">
    <source>
        <dbReference type="Proteomes" id="UP000443582"/>
    </source>
</evidence>
<keyword evidence="2" id="KW-1185">Reference proteome</keyword>
<sequence length="480" mass="56038">MNKARKFLPFLIILMGLQLDLMAIDRTAEHIARRQAKKELDPPYNIYNEIEARYFERGLQIDERKDFLDQLVIAKSLLIDGHTDDAILVLNRQALKTKNYSKLLLINRFLALAYFADTNPKKSSEILQSLSNNASWYYQNCALRIVSAMSMPEEKKDDIEEIFQGCMNHSRLIGSYKNETWLRLVLEHKLNGYVRSTKIRDYFLTNNMDDIEAVLKYGLYFSRHKQILKYYETIPVEFYADATIRTLVAANLYNNGQHEQALKLAGAINNSNTNKLKGFEEVKKENYKTAYSHFISNLLSKPYSIANNKLILASAWLSRNYKNARVALSKIPVSEGNSREKELLKINLLLKENKNKEARYLMDNLDIKYNRKLPYEAAILSSYIKLINDDPQWVRLSDKSCLNKNVISCWMHLQSKIWPNFSKDVLASERKMESKDIQDRLNSMISKVDIEDKKEPVLIYQKDVYELDLKSYPNIGKEYR</sequence>